<organism evidence="1 2">
    <name type="scientific">Rheinheimera tilapiae</name>
    <dbReference type="NCBI Taxonomy" id="875043"/>
    <lineage>
        <taxon>Bacteria</taxon>
        <taxon>Pseudomonadati</taxon>
        <taxon>Pseudomonadota</taxon>
        <taxon>Gammaproteobacteria</taxon>
        <taxon>Chromatiales</taxon>
        <taxon>Chromatiaceae</taxon>
        <taxon>Rheinheimera</taxon>
    </lineage>
</organism>
<evidence type="ECO:0000313" key="2">
    <source>
        <dbReference type="Proteomes" id="UP001589813"/>
    </source>
</evidence>
<dbReference type="EMBL" id="JBHLXP010000005">
    <property type="protein sequence ID" value="MFC0050410.1"/>
    <property type="molecule type" value="Genomic_DNA"/>
</dbReference>
<reference evidence="1 2" key="1">
    <citation type="submission" date="2024-09" db="EMBL/GenBank/DDBJ databases">
        <authorList>
            <person name="Sun Q."/>
            <person name="Mori K."/>
        </authorList>
    </citation>
    <scope>NUCLEOTIDE SEQUENCE [LARGE SCALE GENOMIC DNA]</scope>
    <source>
        <strain evidence="1 2">KCTC 23315</strain>
    </source>
</reference>
<accession>A0ABV6BLQ8</accession>
<dbReference type="InterPro" id="IPR010890">
    <property type="entry name" value="PriC"/>
</dbReference>
<dbReference type="Gene3D" id="1.20.1270.340">
    <property type="match status" value="1"/>
</dbReference>
<dbReference type="Pfam" id="PF07445">
    <property type="entry name" value="PriC"/>
    <property type="match status" value="1"/>
</dbReference>
<keyword evidence="2" id="KW-1185">Reference proteome</keyword>
<dbReference type="Proteomes" id="UP001589813">
    <property type="component" value="Unassembled WGS sequence"/>
</dbReference>
<evidence type="ECO:0000313" key="1">
    <source>
        <dbReference type="EMBL" id="MFC0050410.1"/>
    </source>
</evidence>
<dbReference type="InterPro" id="IPR038338">
    <property type="entry name" value="PriC_sf"/>
</dbReference>
<protein>
    <submittedName>
        <fullName evidence="1">Primosomal replication protein PriC</fullName>
    </submittedName>
</protein>
<sequence>MAAQQLLQQLEHQLLTLAARAGKLDQHLPDWQQRDCFSSQLFQTRSRHLLDYVQESMQLCQRIKTYLDKPQALQSQQMLCEKLAAQVQALMQAFSSQDVRQKEQAPKWRAARNKTAPATVARHQAGQLLAQLGGTAQAMHQQLAEYRGFERRLQDMVQESAQLQQPPAMQLALHARLGRCRKAISALEAEIQWYEQRGRKS</sequence>
<comment type="caution">
    <text evidence="1">The sequence shown here is derived from an EMBL/GenBank/DDBJ whole genome shotgun (WGS) entry which is preliminary data.</text>
</comment>
<proteinExistence type="predicted"/>
<dbReference type="RefSeq" id="WP_377248131.1">
    <property type="nucleotide sequence ID" value="NZ_JBHLXP010000005.1"/>
</dbReference>
<name>A0ABV6BLQ8_9GAMM</name>
<gene>
    <name evidence="1" type="primary">priC</name>
    <name evidence="1" type="ORF">ACFFJP_19130</name>
</gene>